<keyword evidence="2" id="KW-1185">Reference proteome</keyword>
<dbReference type="Gene3D" id="3.40.960.10">
    <property type="entry name" value="VSR Endonuclease"/>
    <property type="match status" value="1"/>
</dbReference>
<evidence type="ECO:0000313" key="1">
    <source>
        <dbReference type="EMBL" id="UTI64703.1"/>
    </source>
</evidence>
<protein>
    <submittedName>
        <fullName evidence="1">Type IV toxin-antitoxin system AbiEi family antitoxin domain-containing protein</fullName>
    </submittedName>
</protein>
<dbReference type="EMBL" id="CP098502">
    <property type="protein sequence ID" value="UTI64703.1"/>
    <property type="molecule type" value="Genomic_DNA"/>
</dbReference>
<name>A0ABY5DRP9_9ACTN</name>
<sequence length="341" mass="38224">MNQVWLPEGVRPDECHRELGVPVDGIIARLAGRQEGNVHVAQLRRLGVTREHVRVRRRSGQLHRDRPGLYLAGRVTQSPEGRRIGEVLRSGADAMLGGRSTLVGCGLLPEDRARPVDIVIPARRALDRAGVSRVSVRAHECTVVDGVMSMTVPRALLHLAAIHGDAELRTAWREAAYRRRLHMPAILRVLDEHHGTPGTRVLRELHAERAGLIGLTANEFEDRMRAILLEAGMPEPRCDQPLRIAGTVLRPDLHVVERGLVIEADGRDGHDDPERRREDARRDALYRSNGLTVVRYGWWAVTYERPRVVAEMVAFDAHWKLNEASGGPQHPEPSFTFGVRR</sequence>
<accession>A0ABY5DRP9</accession>
<organism evidence="1 2">
    <name type="scientific">Paraconexibacter antarcticus</name>
    <dbReference type="NCBI Taxonomy" id="2949664"/>
    <lineage>
        <taxon>Bacteria</taxon>
        <taxon>Bacillati</taxon>
        <taxon>Actinomycetota</taxon>
        <taxon>Thermoleophilia</taxon>
        <taxon>Solirubrobacterales</taxon>
        <taxon>Paraconexibacteraceae</taxon>
        <taxon>Paraconexibacter</taxon>
    </lineage>
</organism>
<evidence type="ECO:0000313" key="2">
    <source>
        <dbReference type="Proteomes" id="UP001056035"/>
    </source>
</evidence>
<reference evidence="1 2" key="1">
    <citation type="submission" date="2022-06" db="EMBL/GenBank/DDBJ databases">
        <title>Paraconexibacter antarcticus.</title>
        <authorList>
            <person name="Kim C.S."/>
        </authorList>
    </citation>
    <scope>NUCLEOTIDE SEQUENCE [LARGE SCALE GENOMIC DNA]</scope>
    <source>
        <strain evidence="1 2">02-257</strain>
    </source>
</reference>
<dbReference type="RefSeq" id="WP_254571402.1">
    <property type="nucleotide sequence ID" value="NZ_CP098502.1"/>
</dbReference>
<gene>
    <name evidence="1" type="ORF">NBH00_00495</name>
</gene>
<dbReference type="Proteomes" id="UP001056035">
    <property type="component" value="Chromosome"/>
</dbReference>
<proteinExistence type="predicted"/>